<name>A0A7I9Y1Y0_9MYCO</name>
<dbReference type="InterPro" id="IPR002213">
    <property type="entry name" value="UDP_glucos_trans"/>
</dbReference>
<dbReference type="EMBL" id="BLKW01000004">
    <property type="protein sequence ID" value="GFG76030.1"/>
    <property type="molecule type" value="Genomic_DNA"/>
</dbReference>
<keyword evidence="3" id="KW-1185">Reference proteome</keyword>
<organism evidence="2 3">
    <name type="scientific">Mycobacterium botniense</name>
    <dbReference type="NCBI Taxonomy" id="84962"/>
    <lineage>
        <taxon>Bacteria</taxon>
        <taxon>Bacillati</taxon>
        <taxon>Actinomycetota</taxon>
        <taxon>Actinomycetes</taxon>
        <taxon>Mycobacteriales</taxon>
        <taxon>Mycobacteriaceae</taxon>
        <taxon>Mycobacterium</taxon>
    </lineage>
</organism>
<dbReference type="Proteomes" id="UP000465361">
    <property type="component" value="Unassembled WGS sequence"/>
</dbReference>
<dbReference type="CDD" id="cd03784">
    <property type="entry name" value="GT1_Gtf-like"/>
    <property type="match status" value="1"/>
</dbReference>
<dbReference type="InterPro" id="IPR050426">
    <property type="entry name" value="Glycosyltransferase_28"/>
</dbReference>
<evidence type="ECO:0000313" key="2">
    <source>
        <dbReference type="EMBL" id="GFG76030.1"/>
    </source>
</evidence>
<dbReference type="GO" id="GO:0017000">
    <property type="term" value="P:antibiotic biosynthetic process"/>
    <property type="evidence" value="ECO:0007669"/>
    <property type="project" value="UniProtKB-ARBA"/>
</dbReference>
<reference evidence="2 3" key="1">
    <citation type="journal article" date="2019" name="Emerg. Microbes Infect.">
        <title>Comprehensive subspecies identification of 175 nontuberculous mycobacteria species based on 7547 genomic profiles.</title>
        <authorList>
            <person name="Matsumoto Y."/>
            <person name="Kinjo T."/>
            <person name="Motooka D."/>
            <person name="Nabeya D."/>
            <person name="Jung N."/>
            <person name="Uechi K."/>
            <person name="Horii T."/>
            <person name="Iida T."/>
            <person name="Fujita J."/>
            <person name="Nakamura S."/>
        </authorList>
    </citation>
    <scope>NUCLEOTIDE SEQUENCE [LARGE SCALE GENOMIC DNA]</scope>
    <source>
        <strain evidence="2 3">JCM 17322</strain>
    </source>
</reference>
<dbReference type="FunFam" id="3.40.50.2000:FF:000009">
    <property type="entry name" value="Sterol 3-beta-glucosyltransferase UGT80A2"/>
    <property type="match status" value="1"/>
</dbReference>
<dbReference type="GO" id="GO:0008194">
    <property type="term" value="F:UDP-glycosyltransferase activity"/>
    <property type="evidence" value="ECO:0007669"/>
    <property type="project" value="InterPro"/>
</dbReference>
<keyword evidence="2" id="KW-0808">Transferase</keyword>
<dbReference type="PANTHER" id="PTHR48050:SF13">
    <property type="entry name" value="STEROL 3-BETA-GLUCOSYLTRANSFERASE UGT80A2"/>
    <property type="match status" value="1"/>
</dbReference>
<dbReference type="GO" id="GO:0016758">
    <property type="term" value="F:hexosyltransferase activity"/>
    <property type="evidence" value="ECO:0007669"/>
    <property type="project" value="UniProtKB-ARBA"/>
</dbReference>
<sequence length="384" mass="41514">MAVPPNLVGFVESAGLAAVAYGPDSQEQLNTDFVRNFWTIQNPITVVRAAAEHLTQGWAEMSRTLTSLADGADLILTGALYQAVAANVAEYYDIPMVALHCFPLRTNGQLIPKLPAPVIRATISAIWWLHGRMTKDAEDAQRRELGLPQTSTPLERRIVERGYVEIQAYEELCFPGLAAEWSKWEKRRPFVGALTMELPTNSDDEVASWIAAGTPPIAFCFGSMPIESPAETVTMIGKACAQLGERALLCSGASDFTHAPQYSHVKVVGLVNYAAIFPTCRAVVHHGGAGTTALGMRAGVPMLILWLGTDQPIWAAMLRKLKVGAARRFSRTTPESLVADLRKILTPRYTSRAREIAARMTKPEASVTAAAGLVENIACGNSAG</sequence>
<comment type="caution">
    <text evidence="2">The sequence shown here is derived from an EMBL/GenBank/DDBJ whole genome shotgun (WGS) entry which is preliminary data.</text>
</comment>
<dbReference type="Gene3D" id="3.40.50.2000">
    <property type="entry name" value="Glycogen Phosphorylase B"/>
    <property type="match status" value="2"/>
</dbReference>
<evidence type="ECO:0000313" key="3">
    <source>
        <dbReference type="Proteomes" id="UP000465361"/>
    </source>
</evidence>
<dbReference type="AlphaFoldDB" id="A0A7I9Y1Y0"/>
<dbReference type="InterPro" id="IPR010610">
    <property type="entry name" value="EryCIII-like_C"/>
</dbReference>
<dbReference type="SUPFAM" id="SSF53756">
    <property type="entry name" value="UDP-Glycosyltransferase/glycogen phosphorylase"/>
    <property type="match status" value="1"/>
</dbReference>
<feature type="domain" description="Erythromycin biosynthesis protein CIII-like C-terminal" evidence="1">
    <location>
        <begin position="263"/>
        <end position="361"/>
    </location>
</feature>
<evidence type="ECO:0000259" key="1">
    <source>
        <dbReference type="Pfam" id="PF06722"/>
    </source>
</evidence>
<accession>A0A7I9Y1Y0</accession>
<proteinExistence type="predicted"/>
<dbReference type="PANTHER" id="PTHR48050">
    <property type="entry name" value="STEROL 3-BETA-GLUCOSYLTRANSFERASE"/>
    <property type="match status" value="1"/>
</dbReference>
<dbReference type="Pfam" id="PF06722">
    <property type="entry name" value="EryCIII-like_C"/>
    <property type="match status" value="1"/>
</dbReference>
<gene>
    <name evidence="2" type="ORF">MBOT_33950</name>
</gene>
<protein>
    <submittedName>
        <fullName evidence="2">Putative glycosyltransferase</fullName>
    </submittedName>
</protein>